<evidence type="ECO:0000313" key="3">
    <source>
        <dbReference type="Proteomes" id="UP000593567"/>
    </source>
</evidence>
<keyword evidence="3" id="KW-1185">Reference proteome</keyword>
<evidence type="ECO:0000256" key="1">
    <source>
        <dbReference type="ARBA" id="ARBA00010872"/>
    </source>
</evidence>
<dbReference type="SUPFAM" id="SSF56235">
    <property type="entry name" value="N-terminal nucleophile aminohydrolases (Ntn hydrolases)"/>
    <property type="match status" value="1"/>
</dbReference>
<dbReference type="OrthoDB" id="188713at2759"/>
<dbReference type="AlphaFoldDB" id="A0A7J7KRX3"/>
<comment type="similarity">
    <text evidence="1">Belongs to the Ntn-hydrolase family.</text>
</comment>
<accession>A0A7J7KRX3</accession>
<dbReference type="EMBL" id="VXIV02000093">
    <property type="protein sequence ID" value="KAF6040924.1"/>
    <property type="molecule type" value="Genomic_DNA"/>
</dbReference>
<comment type="caution">
    <text evidence="2">The sequence shown here is derived from an EMBL/GenBank/DDBJ whole genome shotgun (WGS) entry which is preliminary data.</text>
</comment>
<gene>
    <name evidence="2" type="ORF">EB796_000765</name>
</gene>
<dbReference type="PANTHER" id="PTHR10188">
    <property type="entry name" value="L-ASPARAGINASE"/>
    <property type="match status" value="1"/>
</dbReference>
<dbReference type="Gene3D" id="3.60.20.30">
    <property type="entry name" value="(Glycosyl)asparaginase"/>
    <property type="match status" value="1"/>
</dbReference>
<proteinExistence type="inferred from homology"/>
<dbReference type="Pfam" id="PF01112">
    <property type="entry name" value="Asparaginase_2"/>
    <property type="match status" value="2"/>
</dbReference>
<dbReference type="GO" id="GO:0005764">
    <property type="term" value="C:lysosome"/>
    <property type="evidence" value="ECO:0007669"/>
    <property type="project" value="TreeGrafter"/>
</dbReference>
<organism evidence="2 3">
    <name type="scientific">Bugula neritina</name>
    <name type="common">Brown bryozoan</name>
    <name type="synonym">Sertularia neritina</name>
    <dbReference type="NCBI Taxonomy" id="10212"/>
    <lineage>
        <taxon>Eukaryota</taxon>
        <taxon>Metazoa</taxon>
        <taxon>Spiralia</taxon>
        <taxon>Lophotrochozoa</taxon>
        <taxon>Bryozoa</taxon>
        <taxon>Gymnolaemata</taxon>
        <taxon>Cheilostomatida</taxon>
        <taxon>Flustrina</taxon>
        <taxon>Buguloidea</taxon>
        <taxon>Bugulidae</taxon>
        <taxon>Bugula</taxon>
    </lineage>
</organism>
<protein>
    <recommendedName>
        <fullName evidence="4">AGA</fullName>
    </recommendedName>
</protein>
<evidence type="ECO:0000313" key="2">
    <source>
        <dbReference type="EMBL" id="KAF6040924.1"/>
    </source>
</evidence>
<sequence>MGCMQCEIEQCDGTVGYGGMPDETGETTLDAMIMDGPTHDVGAVGGLRRVKQAISVARAVMTHTTHTMLVGDAATRRVGDSPITGAGAYVEQGVGGAVSTGDGDIMMRFVPSFHAVMLMSSGMKPGAAVKTAVNKITEKYPHFFGALLAVDMNGNIGAACNGMEQFPYTYRTSKDSEVKSVMINCSLSIG</sequence>
<dbReference type="PANTHER" id="PTHR10188:SF6">
    <property type="entry name" value="N(4)-(BETA-N-ACETYLGLUCOSAMINYL)-L-ASPARAGINASE"/>
    <property type="match status" value="1"/>
</dbReference>
<reference evidence="2" key="1">
    <citation type="submission" date="2020-06" db="EMBL/GenBank/DDBJ databases">
        <title>Draft genome of Bugula neritina, a colonial animal packing powerful symbionts and potential medicines.</title>
        <authorList>
            <person name="Rayko M."/>
        </authorList>
    </citation>
    <scope>NUCLEOTIDE SEQUENCE [LARGE SCALE GENOMIC DNA]</scope>
    <source>
        <strain evidence="2">Kwan_BN1</strain>
    </source>
</reference>
<dbReference type="InterPro" id="IPR029055">
    <property type="entry name" value="Ntn_hydrolases_N"/>
</dbReference>
<evidence type="ECO:0008006" key="4">
    <source>
        <dbReference type="Google" id="ProtNLM"/>
    </source>
</evidence>
<dbReference type="GO" id="GO:0003948">
    <property type="term" value="F:N4-(beta-N-acetylglucosaminyl)-L-asparaginase activity"/>
    <property type="evidence" value="ECO:0007669"/>
    <property type="project" value="TreeGrafter"/>
</dbReference>
<dbReference type="InterPro" id="IPR000246">
    <property type="entry name" value="Peptidase_T2"/>
</dbReference>
<dbReference type="Proteomes" id="UP000593567">
    <property type="component" value="Unassembled WGS sequence"/>
</dbReference>
<name>A0A7J7KRX3_BUGNE</name>